<dbReference type="eggNOG" id="COG3832">
    <property type="taxonomic scope" value="Bacteria"/>
</dbReference>
<dbReference type="Gene3D" id="3.30.530.20">
    <property type="match status" value="1"/>
</dbReference>
<comment type="caution">
    <text evidence="3">The sequence shown here is derived from an EMBL/GenBank/DDBJ whole genome shotgun (WGS) entry which is preliminary data.</text>
</comment>
<organism evidence="3 4">
    <name type="scientific">Flavobacterium rivuli WB 3.3-2 = DSM 21788</name>
    <dbReference type="NCBI Taxonomy" id="1121895"/>
    <lineage>
        <taxon>Bacteria</taxon>
        <taxon>Pseudomonadati</taxon>
        <taxon>Bacteroidota</taxon>
        <taxon>Flavobacteriia</taxon>
        <taxon>Flavobacteriales</taxon>
        <taxon>Flavobacteriaceae</taxon>
        <taxon>Flavobacterium</taxon>
    </lineage>
</organism>
<dbReference type="InterPro" id="IPR013538">
    <property type="entry name" value="ASHA1/2-like_C"/>
</dbReference>
<dbReference type="Proteomes" id="UP000030152">
    <property type="component" value="Unassembled WGS sequence"/>
</dbReference>
<protein>
    <submittedName>
        <fullName evidence="3">ATPase</fullName>
    </submittedName>
</protein>
<keyword evidence="4" id="KW-1185">Reference proteome</keyword>
<evidence type="ECO:0000259" key="2">
    <source>
        <dbReference type="Pfam" id="PF08327"/>
    </source>
</evidence>
<accession>A0A0A2M5R6</accession>
<evidence type="ECO:0000313" key="4">
    <source>
        <dbReference type="Proteomes" id="UP000030152"/>
    </source>
</evidence>
<dbReference type="OrthoDB" id="384974at2"/>
<evidence type="ECO:0000256" key="1">
    <source>
        <dbReference type="ARBA" id="ARBA00006817"/>
    </source>
</evidence>
<dbReference type="STRING" id="1121895.GCA_000378485_01990"/>
<sequence>MENIILPTNPDHVIENYREVEANIHTLYKAITNPAHLARWWGPKGFTNTFNEFDFKPGGRWSFVMYGPDKSNYDNECIFLKIEEPSLIIFNHVSPPEFQVVLSLTEISPLKTEITFQQVFKTATACAKLKDFCLEKNEENLDRLEQELFTMQKQ</sequence>
<dbReference type="EMBL" id="JRLX01000007">
    <property type="protein sequence ID" value="KGO86966.1"/>
    <property type="molecule type" value="Genomic_DNA"/>
</dbReference>
<evidence type="ECO:0000313" key="3">
    <source>
        <dbReference type="EMBL" id="KGO86966.1"/>
    </source>
</evidence>
<dbReference type="RefSeq" id="WP_020213149.1">
    <property type="nucleotide sequence ID" value="NZ_JRLX01000007.1"/>
</dbReference>
<name>A0A0A2M5R6_9FLAO</name>
<reference evidence="3 4" key="1">
    <citation type="submission" date="2013-09" db="EMBL/GenBank/DDBJ databases">
        <authorList>
            <person name="Zeng Z."/>
            <person name="Chen C."/>
        </authorList>
    </citation>
    <scope>NUCLEOTIDE SEQUENCE [LARGE SCALE GENOMIC DNA]</scope>
    <source>
        <strain evidence="3 4">WB 3.3-2</strain>
    </source>
</reference>
<dbReference type="InterPro" id="IPR023393">
    <property type="entry name" value="START-like_dom_sf"/>
</dbReference>
<dbReference type="SUPFAM" id="SSF55961">
    <property type="entry name" value="Bet v1-like"/>
    <property type="match status" value="1"/>
</dbReference>
<feature type="domain" description="Activator of Hsp90 ATPase homologue 1/2-like C-terminal" evidence="2">
    <location>
        <begin position="22"/>
        <end position="147"/>
    </location>
</feature>
<comment type="similarity">
    <text evidence="1">Belongs to the AHA1 family.</text>
</comment>
<dbReference type="AlphaFoldDB" id="A0A0A2M5R6"/>
<proteinExistence type="inferred from homology"/>
<gene>
    <name evidence="3" type="ORF">Q765_08370</name>
</gene>
<dbReference type="Pfam" id="PF08327">
    <property type="entry name" value="AHSA1"/>
    <property type="match status" value="1"/>
</dbReference>